<evidence type="ECO:0000313" key="2">
    <source>
        <dbReference type="EMBL" id="OSX60882.1"/>
    </source>
</evidence>
<protein>
    <submittedName>
        <fullName evidence="2">Uncharacterized protein</fullName>
    </submittedName>
</protein>
<sequence length="400" mass="43662">MPKDESEEFKTSSMGTPIEPCSEHPAGREPLHPSKPFPFPNCYQHSFGCVIVRIPTRDIDYGDAVRLSVKERMRHEDYLSEDWAQHNALHTQQSEDDFRLHTLTITLFLGPPPVETEKTPKISEIVANPDSPVPPTDAVNVQDWLQAVYCSEDQDGAPCPHKDAVSEHFDAAITTDDDRIPTLNGNTDTVYSDSVDSDADTDNLLLNADSDADTEAIVEAVLGPFRAKVDDIDVVPLVNYSFDLTEGGECADPRGFAEEAEAMAELIRKARDGALGKLRAATPDGAVPLAQAVAEGATTEPDLVHDEAPTNANSGDAITDHSSNTMVMAVERSVDTPPESLSETKGETTLPEAQSFWRLARMKRSLLTFTKGPVKQGQRQVSALAVKMKRLLCICSVHNN</sequence>
<feature type="region of interest" description="Disordered" evidence="1">
    <location>
        <begin position="298"/>
        <end position="320"/>
    </location>
</feature>
<evidence type="ECO:0000313" key="3">
    <source>
        <dbReference type="Proteomes" id="UP000194127"/>
    </source>
</evidence>
<dbReference type="Proteomes" id="UP000194127">
    <property type="component" value="Unassembled WGS sequence"/>
</dbReference>
<name>A0A1X6MXB5_9APHY</name>
<evidence type="ECO:0000256" key="1">
    <source>
        <dbReference type="SAM" id="MobiDB-lite"/>
    </source>
</evidence>
<reference evidence="2 3" key="1">
    <citation type="submission" date="2017-04" db="EMBL/GenBank/DDBJ databases">
        <title>Genome Sequence of the Model Brown-Rot Fungus Postia placenta SB12.</title>
        <authorList>
            <consortium name="DOE Joint Genome Institute"/>
            <person name="Gaskell J."/>
            <person name="Kersten P."/>
            <person name="Larrondo L.F."/>
            <person name="Canessa P."/>
            <person name="Martinez D."/>
            <person name="Hibbett D."/>
            <person name="Schmoll M."/>
            <person name="Kubicek C.P."/>
            <person name="Martinez A.T."/>
            <person name="Yadav J."/>
            <person name="Master E."/>
            <person name="Magnuson J.K."/>
            <person name="James T."/>
            <person name="Yaver D."/>
            <person name="Berka R."/>
            <person name="Labutti K."/>
            <person name="Lipzen A."/>
            <person name="Aerts A."/>
            <person name="Barry K."/>
            <person name="Henrissat B."/>
            <person name="Blanchette R."/>
            <person name="Grigoriev I."/>
            <person name="Cullen D."/>
        </authorList>
    </citation>
    <scope>NUCLEOTIDE SEQUENCE [LARGE SCALE GENOMIC DNA]</scope>
    <source>
        <strain evidence="2 3">MAD-698-R-SB12</strain>
    </source>
</reference>
<organism evidence="2 3">
    <name type="scientific">Postia placenta MAD-698-R-SB12</name>
    <dbReference type="NCBI Taxonomy" id="670580"/>
    <lineage>
        <taxon>Eukaryota</taxon>
        <taxon>Fungi</taxon>
        <taxon>Dikarya</taxon>
        <taxon>Basidiomycota</taxon>
        <taxon>Agaricomycotina</taxon>
        <taxon>Agaricomycetes</taxon>
        <taxon>Polyporales</taxon>
        <taxon>Adustoporiaceae</taxon>
        <taxon>Rhodonia</taxon>
    </lineage>
</organism>
<dbReference type="AlphaFoldDB" id="A0A1X6MXB5"/>
<dbReference type="STRING" id="670580.A0A1X6MXB5"/>
<dbReference type="OrthoDB" id="2930792at2759"/>
<accession>A0A1X6MXB5</accession>
<dbReference type="EMBL" id="KZ110599">
    <property type="protein sequence ID" value="OSX60882.1"/>
    <property type="molecule type" value="Genomic_DNA"/>
</dbReference>
<feature type="compositionally biased region" description="Polar residues" evidence="1">
    <location>
        <begin position="310"/>
        <end position="320"/>
    </location>
</feature>
<proteinExistence type="predicted"/>
<gene>
    <name evidence="2" type="ORF">POSPLADRAFT_1146334</name>
</gene>
<feature type="compositionally biased region" description="Basic and acidic residues" evidence="1">
    <location>
        <begin position="21"/>
        <end position="32"/>
    </location>
</feature>
<feature type="compositionally biased region" description="Basic and acidic residues" evidence="1">
    <location>
        <begin position="1"/>
        <end position="10"/>
    </location>
</feature>
<feature type="region of interest" description="Disordered" evidence="1">
    <location>
        <begin position="1"/>
        <end position="32"/>
    </location>
</feature>
<dbReference type="RefSeq" id="XP_024337676.1">
    <property type="nucleotide sequence ID" value="XM_024485916.1"/>
</dbReference>
<dbReference type="GeneID" id="36330865"/>
<keyword evidence="3" id="KW-1185">Reference proteome</keyword>